<keyword evidence="3" id="KW-1185">Reference proteome</keyword>
<dbReference type="OrthoDB" id="6585699at2759"/>
<accession>A0A1E3QQG2</accession>
<dbReference type="InterPro" id="IPR007902">
    <property type="entry name" value="Chl4/mis15/CENP-N"/>
</dbReference>
<reference evidence="3" key="1">
    <citation type="submission" date="2016-05" db="EMBL/GenBank/DDBJ databases">
        <title>Comparative genomics of biotechnologically important yeasts.</title>
        <authorList>
            <consortium name="DOE Joint Genome Institute"/>
            <person name="Riley R."/>
            <person name="Haridas S."/>
            <person name="Wolfe K.H."/>
            <person name="Lopes M.R."/>
            <person name="Hittinger C.T."/>
            <person name="Goker M."/>
            <person name="Salamov A."/>
            <person name="Wisecaver J."/>
            <person name="Long T.M."/>
            <person name="Aerts A.L."/>
            <person name="Barry K."/>
            <person name="Choi C."/>
            <person name="Clum A."/>
            <person name="Coughlan A.Y."/>
            <person name="Deshpande S."/>
            <person name="Douglass A.P."/>
            <person name="Hanson S.J."/>
            <person name="Klenk H.-P."/>
            <person name="Labutti K."/>
            <person name="Lapidus A."/>
            <person name="Lindquist E."/>
            <person name="Lipzen A."/>
            <person name="Meier-Kolthoff J.P."/>
            <person name="Ohm R.A."/>
            <person name="Otillar R.P."/>
            <person name="Pangilinan J."/>
            <person name="Peng Y."/>
            <person name="Rokas A."/>
            <person name="Rosa C.A."/>
            <person name="Scheuner C."/>
            <person name="Sibirny A.A."/>
            <person name="Slot J.C."/>
            <person name="Stielow J.B."/>
            <person name="Sun H."/>
            <person name="Kurtzman C.P."/>
            <person name="Blackwell M."/>
            <person name="Grigoriev I.V."/>
            <person name="Jeffries T.W."/>
        </authorList>
    </citation>
    <scope>NUCLEOTIDE SEQUENCE [LARGE SCALE GENOMIC DNA]</scope>
    <source>
        <strain evidence="3">NRRL Y-12698</strain>
    </source>
</reference>
<gene>
    <name evidence="2" type="ORF">BABINDRAFT_36105</name>
</gene>
<feature type="region of interest" description="Disordered" evidence="1">
    <location>
        <begin position="342"/>
        <end position="365"/>
    </location>
</feature>
<organism evidence="2 3">
    <name type="scientific">Babjeviella inositovora NRRL Y-12698</name>
    <dbReference type="NCBI Taxonomy" id="984486"/>
    <lineage>
        <taxon>Eukaryota</taxon>
        <taxon>Fungi</taxon>
        <taxon>Dikarya</taxon>
        <taxon>Ascomycota</taxon>
        <taxon>Saccharomycotina</taxon>
        <taxon>Pichiomycetes</taxon>
        <taxon>Serinales incertae sedis</taxon>
        <taxon>Babjeviella</taxon>
    </lineage>
</organism>
<dbReference type="GeneID" id="30149607"/>
<evidence type="ECO:0000313" key="3">
    <source>
        <dbReference type="Proteomes" id="UP000094336"/>
    </source>
</evidence>
<dbReference type="GO" id="GO:0007059">
    <property type="term" value="P:chromosome segregation"/>
    <property type="evidence" value="ECO:0007669"/>
    <property type="project" value="InterPro"/>
</dbReference>
<dbReference type="Pfam" id="PF05238">
    <property type="entry name" value="CENP-N"/>
    <property type="match status" value="1"/>
</dbReference>
<dbReference type="EMBL" id="KV454431">
    <property type="protein sequence ID" value="ODQ79900.1"/>
    <property type="molecule type" value="Genomic_DNA"/>
</dbReference>
<evidence type="ECO:0000256" key="1">
    <source>
        <dbReference type="SAM" id="MobiDB-lite"/>
    </source>
</evidence>
<evidence type="ECO:0000313" key="2">
    <source>
        <dbReference type="EMBL" id="ODQ79900.1"/>
    </source>
</evidence>
<dbReference type="Proteomes" id="UP000094336">
    <property type="component" value="Unassembled WGS sequence"/>
</dbReference>
<dbReference type="GO" id="GO:0034080">
    <property type="term" value="P:CENP-A containing chromatin assembly"/>
    <property type="evidence" value="ECO:0007669"/>
    <property type="project" value="InterPro"/>
</dbReference>
<dbReference type="Gene3D" id="3.10.20.720">
    <property type="match status" value="1"/>
</dbReference>
<dbReference type="AlphaFoldDB" id="A0A1E3QQG2"/>
<proteinExistence type="predicted"/>
<protein>
    <submittedName>
        <fullName evidence="2">Uncharacterized protein</fullName>
    </submittedName>
</protein>
<dbReference type="RefSeq" id="XP_018985228.1">
    <property type="nucleotide sequence ID" value="XM_019131754.1"/>
</dbReference>
<dbReference type="STRING" id="984486.A0A1E3QQG2"/>
<sequence>MSNIKVLPNAYNPNYPPHQLVRILSRLPTKSLINLAQLWTALPQTQPSVDKAVGSDVSTAQLCQEISMELDAYKAAPKPPKKRTVVDKIIAEYWSAGLNLLQLASLDCQLLVDLGNAYYWSYSTVYNYKSYLKESQDRTSTQIIAFNPQRFLELLIANLSSFYYNHVYVCRHPEFPITIIRVQVFDLQARATRNATHNRKRAPNFASHKPFFIVIPINTPYVIHSPFGTASDLVCSIIVQSLETALSDSMKLSVKLVSADLRILPPVKSLESIFFTLGNSRFSSCLGMWIPYADDAVDINPLADLSFHQAKVASESVTRDEQRLQMANLRFKGTRSGVLQSEQLFDDKTKRKKRRTEDSTDVPTETETIMGKSQYASIAPVQNVEFKLTDPPSSEINAKLNIRLRLCGSDVFAGLHELSAMADGPVDPFRIPAWLTSEGGGRNGTVTGGVFRAYSARDVGGGLI</sequence>
<name>A0A1E3QQG2_9ASCO</name>